<dbReference type="GO" id="GO:0043709">
    <property type="term" value="P:cell adhesion involved in single-species biofilm formation"/>
    <property type="evidence" value="ECO:0007669"/>
    <property type="project" value="TreeGrafter"/>
</dbReference>
<dbReference type="InterPro" id="IPR000160">
    <property type="entry name" value="GGDEF_dom"/>
</dbReference>
<reference evidence="1 2" key="1">
    <citation type="submission" date="2017-05" db="EMBL/GenBank/DDBJ databases">
        <title>Full genome sequence of Pseudorhodoplanes sinuspersici.</title>
        <authorList>
            <person name="Dastgheib S.M.M."/>
            <person name="Shavandi M."/>
            <person name="Tirandaz H."/>
        </authorList>
    </citation>
    <scope>NUCLEOTIDE SEQUENCE [LARGE SCALE GENOMIC DNA]</scope>
    <source>
        <strain evidence="1 2">RIPI110</strain>
    </source>
</reference>
<dbReference type="InterPro" id="IPR029787">
    <property type="entry name" value="Nucleotide_cyclase"/>
</dbReference>
<dbReference type="CDD" id="cd01949">
    <property type="entry name" value="GGDEF"/>
    <property type="match status" value="1"/>
</dbReference>
<dbReference type="AlphaFoldDB" id="A0A1W6ZMR7"/>
<evidence type="ECO:0000313" key="2">
    <source>
        <dbReference type="Proteomes" id="UP000194137"/>
    </source>
</evidence>
<dbReference type="Proteomes" id="UP000194137">
    <property type="component" value="Chromosome"/>
</dbReference>
<organism evidence="1 2">
    <name type="scientific">Pseudorhodoplanes sinuspersici</name>
    <dbReference type="NCBI Taxonomy" id="1235591"/>
    <lineage>
        <taxon>Bacteria</taxon>
        <taxon>Pseudomonadati</taxon>
        <taxon>Pseudomonadota</taxon>
        <taxon>Alphaproteobacteria</taxon>
        <taxon>Hyphomicrobiales</taxon>
        <taxon>Pseudorhodoplanes</taxon>
    </lineage>
</organism>
<protein>
    <submittedName>
        <fullName evidence="1">Uncharacterized protein</fullName>
    </submittedName>
</protein>
<dbReference type="RefSeq" id="WP_086087036.1">
    <property type="nucleotide sequence ID" value="NZ_CP021112.1"/>
</dbReference>
<dbReference type="Pfam" id="PF00990">
    <property type="entry name" value="GGDEF"/>
    <property type="match status" value="1"/>
</dbReference>
<dbReference type="EMBL" id="CP021112">
    <property type="protein sequence ID" value="ARP98612.1"/>
    <property type="molecule type" value="Genomic_DNA"/>
</dbReference>
<dbReference type="PANTHER" id="PTHR45138">
    <property type="entry name" value="REGULATORY COMPONENTS OF SENSORY TRANSDUCTION SYSTEM"/>
    <property type="match status" value="1"/>
</dbReference>
<dbReference type="NCBIfam" id="TIGR00254">
    <property type="entry name" value="GGDEF"/>
    <property type="match status" value="1"/>
</dbReference>
<dbReference type="STRING" id="1235591.CAK95_05595"/>
<accession>A0A1W6ZMR7</accession>
<proteinExistence type="predicted"/>
<dbReference type="GO" id="GO:1902201">
    <property type="term" value="P:negative regulation of bacterial-type flagellum-dependent cell motility"/>
    <property type="evidence" value="ECO:0007669"/>
    <property type="project" value="TreeGrafter"/>
</dbReference>
<name>A0A1W6ZMR7_9HYPH</name>
<dbReference type="InterPro" id="IPR043128">
    <property type="entry name" value="Rev_trsase/Diguanyl_cyclase"/>
</dbReference>
<dbReference type="GO" id="GO:0005886">
    <property type="term" value="C:plasma membrane"/>
    <property type="evidence" value="ECO:0007669"/>
    <property type="project" value="TreeGrafter"/>
</dbReference>
<dbReference type="Gene3D" id="3.30.70.270">
    <property type="match status" value="1"/>
</dbReference>
<dbReference type="KEGG" id="psin:CAK95_05595"/>
<evidence type="ECO:0000313" key="1">
    <source>
        <dbReference type="EMBL" id="ARP98612.1"/>
    </source>
</evidence>
<dbReference type="PANTHER" id="PTHR45138:SF24">
    <property type="entry name" value="DIGUANYLATE CYCLASE DGCC-RELATED"/>
    <property type="match status" value="1"/>
</dbReference>
<dbReference type="SUPFAM" id="SSF55073">
    <property type="entry name" value="Nucleotide cyclase"/>
    <property type="match status" value="1"/>
</dbReference>
<dbReference type="InterPro" id="IPR050469">
    <property type="entry name" value="Diguanylate_Cyclase"/>
</dbReference>
<keyword evidence="2" id="KW-1185">Reference proteome</keyword>
<dbReference type="GO" id="GO:0052621">
    <property type="term" value="F:diguanylate cyclase activity"/>
    <property type="evidence" value="ECO:0007669"/>
    <property type="project" value="TreeGrafter"/>
</dbReference>
<dbReference type="PROSITE" id="PS50887">
    <property type="entry name" value="GGDEF"/>
    <property type="match status" value="1"/>
</dbReference>
<sequence length="255" mass="26957">MLRVLAAILVRPVVRNRRELVTYVASATTLAVVVALVIDIVNQLVFFVSWGDSLRSWAVTIFAAIVIAVPILYGIGRTHLSLHQAKAEVELMSLTDPLTGLANRRAILDRADAAAGTTLVLIIIDIDKFKSVNDTYGHRVGDAVLKTIGQRMAAELGGLGMIGRLGGEEFAVVSSDTPPELVIDRVKAFCTRIAGTPIVAHRIAVTVTVSAGAAIGDGRSFDALYAEADRALYAAKAAGRNRLCLSAGLQDAAVA</sequence>
<dbReference type="SMART" id="SM00267">
    <property type="entry name" value="GGDEF"/>
    <property type="match status" value="1"/>
</dbReference>
<gene>
    <name evidence="1" type="ORF">CAK95_05595</name>
</gene>
<dbReference type="OrthoDB" id="9812260at2"/>